<evidence type="ECO:0000256" key="3">
    <source>
        <dbReference type="ARBA" id="ARBA00022842"/>
    </source>
</evidence>
<reference evidence="8 9" key="1">
    <citation type="journal article" date="2019" name="ISME J.">
        <title>Genome analyses of uncultured TG2/ZB3 bacteria in 'Margulisbacteria' specifically attached to ectosymbiotic spirochetes of protists in the termite gut.</title>
        <authorList>
            <person name="Utami Y.D."/>
            <person name="Kuwahara H."/>
            <person name="Igai K."/>
            <person name="Murakami T."/>
            <person name="Sugaya K."/>
            <person name="Morikawa T."/>
            <person name="Nagura Y."/>
            <person name="Yuki M."/>
            <person name="Deevong P."/>
            <person name="Inoue T."/>
            <person name="Kihara K."/>
            <person name="Lo N."/>
            <person name="Yamada A."/>
            <person name="Ohkuma M."/>
            <person name="Hongoh Y."/>
        </authorList>
    </citation>
    <scope>NUCLEOTIDE SEQUENCE [LARGE SCALE GENOMIC DNA]</scope>
    <source>
        <strain evidence="8">NkOx7-01</strain>
    </source>
</reference>
<dbReference type="SUPFAM" id="SSF81660">
    <property type="entry name" value="Metal cation-transporting ATPase, ATP-binding domain N"/>
    <property type="match status" value="1"/>
</dbReference>
<dbReference type="EMBL" id="BGZN01000194">
    <property type="protein sequence ID" value="GBR75215.1"/>
    <property type="molecule type" value="Genomic_DNA"/>
</dbReference>
<dbReference type="PRINTS" id="PR00120">
    <property type="entry name" value="HATPASE"/>
</dbReference>
<comment type="subcellular location">
    <subcellularLocation>
        <location evidence="1">Membrane</location>
    </subcellularLocation>
</comment>
<protein>
    <submittedName>
        <fullName evidence="8">Magnesium-transporting ATPase</fullName>
    </submittedName>
</protein>
<dbReference type="SFLD" id="SFLDG00002">
    <property type="entry name" value="C1.7:_P-type_atpase_like"/>
    <property type="match status" value="1"/>
</dbReference>
<dbReference type="Proteomes" id="UP000269352">
    <property type="component" value="Unassembled WGS sequence"/>
</dbReference>
<evidence type="ECO:0000256" key="2">
    <source>
        <dbReference type="ARBA" id="ARBA00022692"/>
    </source>
</evidence>
<evidence type="ECO:0000256" key="7">
    <source>
        <dbReference type="SAM" id="Phobius"/>
    </source>
</evidence>
<dbReference type="InterPro" id="IPR023214">
    <property type="entry name" value="HAD_sf"/>
</dbReference>
<dbReference type="InterPro" id="IPR023299">
    <property type="entry name" value="ATPase_P-typ_cyto_dom_N"/>
</dbReference>
<dbReference type="InterPro" id="IPR044492">
    <property type="entry name" value="P_typ_ATPase_HD_dom"/>
</dbReference>
<dbReference type="SUPFAM" id="SSF56784">
    <property type="entry name" value="HAD-like"/>
    <property type="match status" value="1"/>
</dbReference>
<evidence type="ECO:0000313" key="9">
    <source>
        <dbReference type="Proteomes" id="UP000269352"/>
    </source>
</evidence>
<feature type="non-terminal residue" evidence="8">
    <location>
        <position position="420"/>
    </location>
</feature>
<gene>
    <name evidence="8" type="primary">mgtA</name>
    <name evidence="8" type="ORF">NO1_2239</name>
</gene>
<dbReference type="Pfam" id="PF08282">
    <property type="entry name" value="Hydrolase_3"/>
    <property type="match status" value="1"/>
</dbReference>
<dbReference type="GO" id="GO:0005388">
    <property type="term" value="F:P-type calcium transporter activity"/>
    <property type="evidence" value="ECO:0007669"/>
    <property type="project" value="TreeGrafter"/>
</dbReference>
<keyword evidence="6 7" id="KW-0472">Membrane</keyword>
<dbReference type="SFLD" id="SFLDF00027">
    <property type="entry name" value="p-type_atpase"/>
    <property type="match status" value="1"/>
</dbReference>
<dbReference type="PROSITE" id="PS00154">
    <property type="entry name" value="ATPASE_E1_E2"/>
    <property type="match status" value="1"/>
</dbReference>
<evidence type="ECO:0000313" key="8">
    <source>
        <dbReference type="EMBL" id="GBR75215.1"/>
    </source>
</evidence>
<keyword evidence="3" id="KW-0460">Magnesium</keyword>
<accession>A0A388TE18</accession>
<evidence type="ECO:0000256" key="4">
    <source>
        <dbReference type="ARBA" id="ARBA00022967"/>
    </source>
</evidence>
<dbReference type="PANTHER" id="PTHR24093:SF506">
    <property type="entry name" value="CATION-TRANSPORTING ATPASE PMA1"/>
    <property type="match status" value="1"/>
</dbReference>
<dbReference type="AlphaFoldDB" id="A0A388TE18"/>
<dbReference type="PRINTS" id="PR00119">
    <property type="entry name" value="CATATPASE"/>
</dbReference>
<organism evidence="8 9">
    <name type="scientific">Termititenax aidoneus</name>
    <dbReference type="NCBI Taxonomy" id="2218524"/>
    <lineage>
        <taxon>Bacteria</taxon>
        <taxon>Bacillati</taxon>
        <taxon>Candidatus Margulisiibacteriota</taxon>
        <taxon>Candidatus Termititenacia</taxon>
        <taxon>Candidatus Termititenacales</taxon>
        <taxon>Candidatus Termititenacaceae</taxon>
        <taxon>Candidatus Termititenax</taxon>
    </lineage>
</organism>
<dbReference type="PANTHER" id="PTHR24093">
    <property type="entry name" value="CATION TRANSPORTING ATPASE"/>
    <property type="match status" value="1"/>
</dbReference>
<dbReference type="Gene3D" id="3.40.50.1000">
    <property type="entry name" value="HAD superfamily/HAD-like"/>
    <property type="match status" value="1"/>
</dbReference>
<proteinExistence type="predicted"/>
<keyword evidence="9" id="KW-1185">Reference proteome</keyword>
<evidence type="ECO:0000256" key="5">
    <source>
        <dbReference type="ARBA" id="ARBA00022989"/>
    </source>
</evidence>
<dbReference type="NCBIfam" id="TIGR01494">
    <property type="entry name" value="ATPase_P-type"/>
    <property type="match status" value="1"/>
</dbReference>
<dbReference type="Gene3D" id="1.20.1110.10">
    <property type="entry name" value="Calcium-transporting ATPase, transmembrane domain"/>
    <property type="match status" value="1"/>
</dbReference>
<keyword evidence="4" id="KW-1278">Translocase</keyword>
<feature type="non-terminal residue" evidence="8">
    <location>
        <position position="1"/>
    </location>
</feature>
<dbReference type="GO" id="GO:0005886">
    <property type="term" value="C:plasma membrane"/>
    <property type="evidence" value="ECO:0007669"/>
    <property type="project" value="TreeGrafter"/>
</dbReference>
<feature type="transmembrane region" description="Helical" evidence="7">
    <location>
        <begin position="389"/>
        <end position="411"/>
    </location>
</feature>
<evidence type="ECO:0000256" key="6">
    <source>
        <dbReference type="ARBA" id="ARBA00023136"/>
    </source>
</evidence>
<dbReference type="GO" id="GO:0016887">
    <property type="term" value="F:ATP hydrolysis activity"/>
    <property type="evidence" value="ECO:0007669"/>
    <property type="project" value="InterPro"/>
</dbReference>
<dbReference type="Pfam" id="PF13246">
    <property type="entry name" value="Cation_ATPase"/>
    <property type="match status" value="1"/>
</dbReference>
<name>A0A388TE18_TERA1</name>
<dbReference type="InterPro" id="IPR001757">
    <property type="entry name" value="P_typ_ATPase"/>
</dbReference>
<dbReference type="InterPro" id="IPR036412">
    <property type="entry name" value="HAD-like_sf"/>
</dbReference>
<keyword evidence="5 7" id="KW-1133">Transmembrane helix</keyword>
<sequence length="420" mass="45340">VERLAKKSVIIKKLVSVETLGNVDYICTDKTGTITQHVMTVKEYFLKGGYHASAEILAMLADGDTELINDIFEAAITASTASLVEKDGTIQQEIGDPTETALLKSAYLSGFKAETLLKTHKVQEMLPFSSDRMYSAAKVLESDNTSEVYLKGAPEKILALCDRWHDGAKILPLKPKQFLSELAEKSAGGFRLIGFAKFTGKISLTAPASKGIFLGAAVIYDPPKDEVKQVIQEAHAAGVQVVMITGDSKKTGFSIAEHVGIARKITQVVEGKDWEKYSEAKRAKAVEDLRVYSRVAPLDKLDIVAALKANKHIVAMTGDGVNDAPALKKADVGIAMGKAGTQVAQEAADIILTDDNFSTIVHAVREGRTVYSNLKKLIVYLITNNIGKVLAILGLPLFGFGAPLLPLQILWSNVVMESLP</sequence>
<comment type="caution">
    <text evidence="8">The sequence shown here is derived from an EMBL/GenBank/DDBJ whole genome shotgun (WGS) entry which is preliminary data.</text>
</comment>
<dbReference type="GO" id="GO:0005524">
    <property type="term" value="F:ATP binding"/>
    <property type="evidence" value="ECO:0007669"/>
    <property type="project" value="InterPro"/>
</dbReference>
<dbReference type="SFLD" id="SFLDS00003">
    <property type="entry name" value="Haloacid_Dehalogenase"/>
    <property type="match status" value="1"/>
</dbReference>
<dbReference type="Gene3D" id="3.40.1110.10">
    <property type="entry name" value="Calcium-transporting ATPase, cytoplasmic domain N"/>
    <property type="match status" value="1"/>
</dbReference>
<evidence type="ECO:0000256" key="1">
    <source>
        <dbReference type="ARBA" id="ARBA00004370"/>
    </source>
</evidence>
<dbReference type="InterPro" id="IPR018303">
    <property type="entry name" value="ATPase_P-typ_P_site"/>
</dbReference>
<keyword evidence="2 7" id="KW-0812">Transmembrane</keyword>